<evidence type="ECO:0000313" key="3">
    <source>
        <dbReference type="EMBL" id="MBS4189455.1"/>
    </source>
</evidence>
<dbReference type="InterPro" id="IPR024438">
    <property type="entry name" value="Staygreen"/>
</dbReference>
<comment type="caution">
    <text evidence="3">The sequence shown here is derived from an EMBL/GenBank/DDBJ whole genome shotgun (WGS) entry which is preliminary data.</text>
</comment>
<dbReference type="PANTHER" id="PTHR31750">
    <property type="entry name" value="PROTEIN STAY-GREEN 1, CHLOROPLASTIC-RELATED"/>
    <property type="match status" value="1"/>
</dbReference>
<dbReference type="Proteomes" id="UP000681027">
    <property type="component" value="Unassembled WGS sequence"/>
</dbReference>
<feature type="domain" description="Staygreen protein" evidence="2">
    <location>
        <begin position="3"/>
        <end position="149"/>
    </location>
</feature>
<gene>
    <name evidence="3" type="ORF">KHA94_04375</name>
</gene>
<reference evidence="3 4" key="1">
    <citation type="submission" date="2021-05" db="EMBL/GenBank/DDBJ databases">
        <title>Novel Bacillus species.</title>
        <authorList>
            <person name="Liu G."/>
        </authorList>
    </citation>
    <scope>NUCLEOTIDE SEQUENCE [LARGE SCALE GENOMIC DNA]</scope>
    <source>
        <strain evidence="3 4">FJAT-49705</strain>
    </source>
</reference>
<keyword evidence="1" id="KW-0809">Transit peptide</keyword>
<dbReference type="EMBL" id="JAGYPM010000001">
    <property type="protein sequence ID" value="MBS4189455.1"/>
    <property type="molecule type" value="Genomic_DNA"/>
</dbReference>
<dbReference type="Pfam" id="PF12638">
    <property type="entry name" value="Staygreen"/>
    <property type="match status" value="1"/>
</dbReference>
<evidence type="ECO:0000259" key="2">
    <source>
        <dbReference type="Pfam" id="PF12638"/>
    </source>
</evidence>
<keyword evidence="4" id="KW-1185">Reference proteome</keyword>
<organism evidence="3 4">
    <name type="scientific">Cytobacillus citreus</name>
    <dbReference type="NCBI Taxonomy" id="2833586"/>
    <lineage>
        <taxon>Bacteria</taxon>
        <taxon>Bacillati</taxon>
        <taxon>Bacillota</taxon>
        <taxon>Bacilli</taxon>
        <taxon>Bacillales</taxon>
        <taxon>Bacillaceae</taxon>
        <taxon>Cytobacillus</taxon>
    </lineage>
</organism>
<proteinExistence type="predicted"/>
<accession>A0ABS5NNS1</accession>
<dbReference type="RefSeq" id="WP_213100888.1">
    <property type="nucleotide sequence ID" value="NZ_JAGYPM010000001.1"/>
</dbReference>
<protein>
    <submittedName>
        <fullName evidence="3">Staygreen family protein</fullName>
    </submittedName>
</protein>
<evidence type="ECO:0000313" key="4">
    <source>
        <dbReference type="Proteomes" id="UP000681027"/>
    </source>
</evidence>
<evidence type="ECO:0000256" key="1">
    <source>
        <dbReference type="ARBA" id="ARBA00022946"/>
    </source>
</evidence>
<sequence>MNNLDPSKVSVMYLPPTTEFRPVDGRKYTLTQSKSTGEWFLSIGYHYNPNPQNFSFRDEVMAEWIPQLGEYVLSGKIFISDQDFDKQYAKIRFMIFEREVKHALSGIIFGDRIFFSNYPWLLNSPIYIQFESNFEEYNKMIYFGTPRQYLSSAPQLIET</sequence>
<dbReference type="PANTHER" id="PTHR31750:SF4">
    <property type="entry name" value="LP06106P"/>
    <property type="match status" value="1"/>
</dbReference>
<name>A0ABS5NNS1_9BACI</name>